<dbReference type="Gene3D" id="1.10.10.60">
    <property type="entry name" value="Homeodomain-like"/>
    <property type="match status" value="1"/>
</dbReference>
<evidence type="ECO:0000256" key="1">
    <source>
        <dbReference type="ARBA" id="ARBA00004123"/>
    </source>
</evidence>
<feature type="domain" description="Myb-like" evidence="7">
    <location>
        <begin position="108"/>
        <end position="158"/>
    </location>
</feature>
<dbReference type="PROSITE" id="PS50090">
    <property type="entry name" value="MYB_LIKE"/>
    <property type="match status" value="1"/>
</dbReference>
<dbReference type="EMBL" id="OX451735">
    <property type="protein sequence ID" value="CAI8593370.1"/>
    <property type="molecule type" value="Genomic_DNA"/>
</dbReference>
<gene>
    <name evidence="10" type="ORF">VFH_I088080</name>
</gene>
<evidence type="ECO:0000256" key="6">
    <source>
        <dbReference type="SAM" id="MobiDB-lite"/>
    </source>
</evidence>
<evidence type="ECO:0000256" key="2">
    <source>
        <dbReference type="ARBA" id="ARBA00023015"/>
    </source>
</evidence>
<feature type="domain" description="HTH myb-type" evidence="9">
    <location>
        <begin position="108"/>
        <end position="162"/>
    </location>
</feature>
<evidence type="ECO:0000259" key="8">
    <source>
        <dbReference type="PROSITE" id="PS51293"/>
    </source>
</evidence>
<keyword evidence="2" id="KW-0805">Transcription regulation</keyword>
<keyword evidence="3" id="KW-0238">DNA-binding</keyword>
<evidence type="ECO:0000313" key="11">
    <source>
        <dbReference type="Proteomes" id="UP001157006"/>
    </source>
</evidence>
<dbReference type="InterPro" id="IPR017930">
    <property type="entry name" value="Myb_dom"/>
</dbReference>
<dbReference type="InterPro" id="IPR017884">
    <property type="entry name" value="SANT_dom"/>
</dbReference>
<reference evidence="10 11" key="1">
    <citation type="submission" date="2023-01" db="EMBL/GenBank/DDBJ databases">
        <authorList>
            <person name="Kreplak J."/>
        </authorList>
    </citation>
    <scope>NUCLEOTIDE SEQUENCE [LARGE SCALE GENOMIC DNA]</scope>
</reference>
<feature type="compositionally biased region" description="Basic and acidic residues" evidence="6">
    <location>
        <begin position="268"/>
        <end position="280"/>
    </location>
</feature>
<feature type="domain" description="SANT" evidence="8">
    <location>
        <begin position="111"/>
        <end position="162"/>
    </location>
</feature>
<evidence type="ECO:0000259" key="9">
    <source>
        <dbReference type="PROSITE" id="PS51294"/>
    </source>
</evidence>
<evidence type="ECO:0000259" key="7">
    <source>
        <dbReference type="PROSITE" id="PS50090"/>
    </source>
</evidence>
<sequence length="519" mass="57454">MKIRITKSLGFTGNKREVETEVAIKHTREYAEITRFVSVKIRVFWIGSDFATMEIKNQVEGTKSTIIGTVIKCHTKGGAMCENVATAKSQDIPSVGSDQTPKVRKPYTITKQREKWTEEEHQKFIEALKLYGRGWRQIEEHIGSKTAVQIRSHAQKFFSKVVREPDGSAESPIQPIDIPPPRPKRKPLHPYPRKSVESFKGQSILNESETSPSVNLSVAENNTQSPTSVLSAFGSEAFGSAAFSEQTNRCLSPNSCTTEIHPVSLSPLEKENDCHTSKSSEEEDKGTPASVPLSTDSKSIICTKLEIISSEETQCFKEDAADMPQITSIKLFGRTVSMVDTQKTIDIKSDETVENEKAGLEEESEKLVTQLSLGMCSGNCQSMEQPKENPCGVGECGSSLPCWSLYQGLPALSLKPCNHQILSPVPVRPCLKVRTREEESSCTGSNTGSVCDVENQSKNNLSDTDDTQSRKHHHEGEGVFLKKSGRGFVPYKRCLSERDENSFIVGLEEREGQRARVCS</sequence>
<dbReference type="NCBIfam" id="TIGR01557">
    <property type="entry name" value="myb_SHAQKYF"/>
    <property type="match status" value="1"/>
</dbReference>
<dbReference type="PANTHER" id="PTHR12802">
    <property type="entry name" value="SWI/SNF COMPLEX-RELATED"/>
    <property type="match status" value="1"/>
</dbReference>
<feature type="region of interest" description="Disordered" evidence="6">
    <location>
        <begin position="162"/>
        <end position="219"/>
    </location>
</feature>
<protein>
    <submittedName>
        <fullName evidence="10">Uncharacterized protein</fullName>
    </submittedName>
</protein>
<evidence type="ECO:0000313" key="10">
    <source>
        <dbReference type="EMBL" id="CAI8593370.1"/>
    </source>
</evidence>
<feature type="compositionally biased region" description="Polar residues" evidence="6">
    <location>
        <begin position="453"/>
        <end position="462"/>
    </location>
</feature>
<accession>A0AAV0ZAC4</accession>
<feature type="compositionally biased region" description="Polar residues" evidence="6">
    <location>
        <begin position="200"/>
        <end position="219"/>
    </location>
</feature>
<dbReference type="PANTHER" id="PTHR12802:SF175">
    <property type="entry name" value="PROTEIN REVEILLE 2"/>
    <property type="match status" value="1"/>
</dbReference>
<name>A0AAV0ZAC4_VICFA</name>
<dbReference type="InterPro" id="IPR001005">
    <property type="entry name" value="SANT/Myb"/>
</dbReference>
<dbReference type="Proteomes" id="UP001157006">
    <property type="component" value="Chromosome 1S"/>
</dbReference>
<dbReference type="InterPro" id="IPR009057">
    <property type="entry name" value="Homeodomain-like_sf"/>
</dbReference>
<dbReference type="GO" id="GO:0003677">
    <property type="term" value="F:DNA binding"/>
    <property type="evidence" value="ECO:0007669"/>
    <property type="project" value="UniProtKB-KW"/>
</dbReference>
<evidence type="ECO:0000256" key="4">
    <source>
        <dbReference type="ARBA" id="ARBA00023163"/>
    </source>
</evidence>
<evidence type="ECO:0000256" key="3">
    <source>
        <dbReference type="ARBA" id="ARBA00023125"/>
    </source>
</evidence>
<keyword evidence="11" id="KW-1185">Reference proteome</keyword>
<proteinExistence type="predicted"/>
<keyword evidence="5" id="KW-0539">Nucleus</keyword>
<dbReference type="InterPro" id="IPR006447">
    <property type="entry name" value="Myb_dom_plants"/>
</dbReference>
<dbReference type="PROSITE" id="PS51293">
    <property type="entry name" value="SANT"/>
    <property type="match status" value="1"/>
</dbReference>
<dbReference type="SMART" id="SM00717">
    <property type="entry name" value="SANT"/>
    <property type="match status" value="1"/>
</dbReference>
<dbReference type="GO" id="GO:0010468">
    <property type="term" value="P:regulation of gene expression"/>
    <property type="evidence" value="ECO:0007669"/>
    <property type="project" value="UniProtKB-ARBA"/>
</dbReference>
<dbReference type="PROSITE" id="PS51294">
    <property type="entry name" value="HTH_MYB"/>
    <property type="match status" value="1"/>
</dbReference>
<evidence type="ECO:0000256" key="5">
    <source>
        <dbReference type="ARBA" id="ARBA00023242"/>
    </source>
</evidence>
<dbReference type="CDD" id="cd00167">
    <property type="entry name" value="SANT"/>
    <property type="match status" value="1"/>
</dbReference>
<keyword evidence="4" id="KW-0804">Transcription</keyword>
<dbReference type="GO" id="GO:0005634">
    <property type="term" value="C:nucleus"/>
    <property type="evidence" value="ECO:0007669"/>
    <property type="project" value="UniProtKB-SubCell"/>
</dbReference>
<feature type="region of interest" description="Disordered" evidence="6">
    <location>
        <begin position="267"/>
        <end position="293"/>
    </location>
</feature>
<feature type="compositionally biased region" description="Basic residues" evidence="6">
    <location>
        <begin position="182"/>
        <end position="192"/>
    </location>
</feature>
<dbReference type="Pfam" id="PF00249">
    <property type="entry name" value="Myb_DNA-binding"/>
    <property type="match status" value="1"/>
</dbReference>
<feature type="region of interest" description="Disordered" evidence="6">
    <location>
        <begin position="453"/>
        <end position="477"/>
    </location>
</feature>
<dbReference type="FunFam" id="1.10.10.60:FF:000023">
    <property type="entry name" value="protein REVEILLE 6 isoform X1"/>
    <property type="match status" value="1"/>
</dbReference>
<dbReference type="AlphaFoldDB" id="A0AAV0ZAC4"/>
<organism evidence="10 11">
    <name type="scientific">Vicia faba</name>
    <name type="common">Broad bean</name>
    <name type="synonym">Faba vulgaris</name>
    <dbReference type="NCBI Taxonomy" id="3906"/>
    <lineage>
        <taxon>Eukaryota</taxon>
        <taxon>Viridiplantae</taxon>
        <taxon>Streptophyta</taxon>
        <taxon>Embryophyta</taxon>
        <taxon>Tracheophyta</taxon>
        <taxon>Spermatophyta</taxon>
        <taxon>Magnoliopsida</taxon>
        <taxon>eudicotyledons</taxon>
        <taxon>Gunneridae</taxon>
        <taxon>Pentapetalae</taxon>
        <taxon>rosids</taxon>
        <taxon>fabids</taxon>
        <taxon>Fabales</taxon>
        <taxon>Fabaceae</taxon>
        <taxon>Papilionoideae</taxon>
        <taxon>50 kb inversion clade</taxon>
        <taxon>NPAAA clade</taxon>
        <taxon>Hologalegina</taxon>
        <taxon>IRL clade</taxon>
        <taxon>Fabeae</taxon>
        <taxon>Vicia</taxon>
    </lineage>
</organism>
<comment type="subcellular location">
    <subcellularLocation>
        <location evidence="1">Nucleus</location>
    </subcellularLocation>
</comment>
<dbReference type="SUPFAM" id="SSF46689">
    <property type="entry name" value="Homeodomain-like"/>
    <property type="match status" value="1"/>
</dbReference>